<comment type="caution">
    <text evidence="1">The sequence shown here is derived from an EMBL/GenBank/DDBJ whole genome shotgun (WGS) entry which is preliminary data.</text>
</comment>
<dbReference type="Proteomes" id="UP001434883">
    <property type="component" value="Unassembled WGS sequence"/>
</dbReference>
<evidence type="ECO:0000313" key="1">
    <source>
        <dbReference type="EMBL" id="MEQ2215741.1"/>
    </source>
</evidence>
<evidence type="ECO:0000313" key="2">
    <source>
        <dbReference type="Proteomes" id="UP001434883"/>
    </source>
</evidence>
<name>A0ABV0S6L5_9TELE</name>
<accession>A0ABV0S6L5</accession>
<dbReference type="EMBL" id="JAHRIN010068786">
    <property type="protein sequence ID" value="MEQ2215741.1"/>
    <property type="molecule type" value="Genomic_DNA"/>
</dbReference>
<proteinExistence type="predicted"/>
<organism evidence="1 2">
    <name type="scientific">Xenoophorus captivus</name>
    <dbReference type="NCBI Taxonomy" id="1517983"/>
    <lineage>
        <taxon>Eukaryota</taxon>
        <taxon>Metazoa</taxon>
        <taxon>Chordata</taxon>
        <taxon>Craniata</taxon>
        <taxon>Vertebrata</taxon>
        <taxon>Euteleostomi</taxon>
        <taxon>Actinopterygii</taxon>
        <taxon>Neopterygii</taxon>
        <taxon>Teleostei</taxon>
        <taxon>Neoteleostei</taxon>
        <taxon>Acanthomorphata</taxon>
        <taxon>Ovalentaria</taxon>
        <taxon>Atherinomorphae</taxon>
        <taxon>Cyprinodontiformes</taxon>
        <taxon>Goodeidae</taxon>
        <taxon>Xenoophorus</taxon>
    </lineage>
</organism>
<keyword evidence="2" id="KW-1185">Reference proteome</keyword>
<protein>
    <submittedName>
        <fullName evidence="1">Uncharacterized protein</fullName>
    </submittedName>
</protein>
<reference evidence="1 2" key="1">
    <citation type="submission" date="2021-06" db="EMBL/GenBank/DDBJ databases">
        <authorList>
            <person name="Palmer J.M."/>
        </authorList>
    </citation>
    <scope>NUCLEOTIDE SEQUENCE [LARGE SCALE GENOMIC DNA]</scope>
    <source>
        <strain evidence="1 2">XC_2019</strain>
        <tissue evidence="1">Muscle</tissue>
    </source>
</reference>
<sequence length="180" mass="20753">MFGSPEESHYHAKAIKQPFYMPNSTDNPQSLMNPKLDFMATTINAGLGEESIRQIKVDFTVKHRGVRTAKYRKVGESTENCACDTHDIDPEHKAKPICYWPQQEEVKVQEQPSQCPDLNMHIMQYRPTVYRNPGLFVRKYGQVDHLRRYKASFTTFSRIQAVIDVYGATHGIKIWVISTC</sequence>
<gene>
    <name evidence="1" type="ORF">XENOCAPTIV_005249</name>
</gene>